<dbReference type="Pfam" id="PF00893">
    <property type="entry name" value="Multi_Drug_Res"/>
    <property type="match status" value="1"/>
</dbReference>
<feature type="transmembrane region" description="Helical" evidence="9">
    <location>
        <begin position="31"/>
        <end position="50"/>
    </location>
</feature>
<keyword evidence="11" id="KW-1185">Reference proteome</keyword>
<dbReference type="Proteomes" id="UP000007590">
    <property type="component" value="Chromosome"/>
</dbReference>
<protein>
    <submittedName>
        <fullName evidence="10">Cation/cationic drug transporter</fullName>
    </submittedName>
</protein>
<dbReference type="HOGENOM" id="CLU_133067_0_2_10"/>
<evidence type="ECO:0000313" key="11">
    <source>
        <dbReference type="Proteomes" id="UP000007590"/>
    </source>
</evidence>
<dbReference type="PANTHER" id="PTHR30561">
    <property type="entry name" value="SMR FAMILY PROTON-DEPENDENT DRUG EFFLUX TRANSPORTER SUGE"/>
    <property type="match status" value="1"/>
</dbReference>
<dbReference type="AlphaFoldDB" id="H8KT22"/>
<evidence type="ECO:0000256" key="5">
    <source>
        <dbReference type="ARBA" id="ARBA00022989"/>
    </source>
</evidence>
<dbReference type="GO" id="GO:0005886">
    <property type="term" value="C:plasma membrane"/>
    <property type="evidence" value="ECO:0007669"/>
    <property type="project" value="UniProtKB-SubCell"/>
</dbReference>
<gene>
    <name evidence="10" type="ordered locus">Solca_0461</name>
</gene>
<keyword evidence="6 9" id="KW-0472">Membrane</keyword>
<comment type="similarity">
    <text evidence="7 8">Belongs to the drug/metabolite transporter (DMT) superfamily. Small multidrug resistance (SMR) (TC 2.A.7.1) family.</text>
</comment>
<dbReference type="OrthoDB" id="21828at2"/>
<dbReference type="RefSeq" id="WP_014678821.1">
    <property type="nucleotide sequence ID" value="NC_017770.1"/>
</dbReference>
<keyword evidence="2" id="KW-0813">Transport</keyword>
<dbReference type="KEGG" id="scn:Solca_0461"/>
<dbReference type="SUPFAM" id="SSF103481">
    <property type="entry name" value="Multidrug resistance efflux transporter EmrE"/>
    <property type="match status" value="1"/>
</dbReference>
<keyword evidence="5 9" id="KW-1133">Transmembrane helix</keyword>
<reference evidence="10" key="1">
    <citation type="submission" date="2012-02" db="EMBL/GenBank/DDBJ databases">
        <title>The complete genome of Solitalea canadensis DSM 3403.</title>
        <authorList>
            <consortium name="US DOE Joint Genome Institute (JGI-PGF)"/>
            <person name="Lucas S."/>
            <person name="Copeland A."/>
            <person name="Lapidus A."/>
            <person name="Glavina del Rio T."/>
            <person name="Dalin E."/>
            <person name="Tice H."/>
            <person name="Bruce D."/>
            <person name="Goodwin L."/>
            <person name="Pitluck S."/>
            <person name="Peters L."/>
            <person name="Ovchinnikova G."/>
            <person name="Lu M."/>
            <person name="Kyrpides N."/>
            <person name="Mavromatis K."/>
            <person name="Ivanova N."/>
            <person name="Brettin T."/>
            <person name="Detter J.C."/>
            <person name="Han C."/>
            <person name="Larimer F."/>
            <person name="Land M."/>
            <person name="Hauser L."/>
            <person name="Markowitz V."/>
            <person name="Cheng J.-F."/>
            <person name="Hugenholtz P."/>
            <person name="Woyke T."/>
            <person name="Wu D."/>
            <person name="Spring S."/>
            <person name="Schroeder M."/>
            <person name="Kopitz M."/>
            <person name="Brambilla E."/>
            <person name="Klenk H.-P."/>
            <person name="Eisen J.A."/>
        </authorList>
    </citation>
    <scope>NUCLEOTIDE SEQUENCE</scope>
    <source>
        <strain evidence="10">DSM 3403</strain>
    </source>
</reference>
<feature type="transmembrane region" description="Helical" evidence="9">
    <location>
        <begin position="84"/>
        <end position="103"/>
    </location>
</feature>
<dbReference type="FunFam" id="1.10.3730.20:FF:000001">
    <property type="entry name" value="Quaternary ammonium compound resistance transporter SugE"/>
    <property type="match status" value="1"/>
</dbReference>
<dbReference type="InterPro" id="IPR045324">
    <property type="entry name" value="Small_multidrug_res"/>
</dbReference>
<name>H8KT22_SOLCM</name>
<dbReference type="GO" id="GO:0031460">
    <property type="term" value="P:glycine betaine transport"/>
    <property type="evidence" value="ECO:0007669"/>
    <property type="project" value="TreeGrafter"/>
</dbReference>
<evidence type="ECO:0000256" key="6">
    <source>
        <dbReference type="ARBA" id="ARBA00023136"/>
    </source>
</evidence>
<dbReference type="EMBL" id="CP003349">
    <property type="protein sequence ID" value="AFD05593.1"/>
    <property type="molecule type" value="Genomic_DNA"/>
</dbReference>
<keyword evidence="4 8" id="KW-0812">Transmembrane</keyword>
<feature type="transmembrane region" description="Helical" evidence="9">
    <location>
        <begin position="57"/>
        <end position="78"/>
    </location>
</feature>
<dbReference type="PANTHER" id="PTHR30561:SF1">
    <property type="entry name" value="MULTIDRUG TRANSPORTER EMRE"/>
    <property type="match status" value="1"/>
</dbReference>
<dbReference type="InterPro" id="IPR000390">
    <property type="entry name" value="Small_drug/metabolite_transptr"/>
</dbReference>
<evidence type="ECO:0000256" key="4">
    <source>
        <dbReference type="ARBA" id="ARBA00022692"/>
    </source>
</evidence>
<dbReference type="STRING" id="929556.Solca_0461"/>
<evidence type="ECO:0000256" key="1">
    <source>
        <dbReference type="ARBA" id="ARBA00004651"/>
    </source>
</evidence>
<dbReference type="Gene3D" id="1.10.3730.20">
    <property type="match status" value="1"/>
</dbReference>
<evidence type="ECO:0000256" key="2">
    <source>
        <dbReference type="ARBA" id="ARBA00022448"/>
    </source>
</evidence>
<keyword evidence="3" id="KW-1003">Cell membrane</keyword>
<dbReference type="eggNOG" id="COG2076">
    <property type="taxonomic scope" value="Bacteria"/>
</dbReference>
<evidence type="ECO:0000313" key="10">
    <source>
        <dbReference type="EMBL" id="AFD05593.1"/>
    </source>
</evidence>
<comment type="subcellular location">
    <subcellularLocation>
        <location evidence="1 8">Cell membrane</location>
        <topology evidence="1 8">Multi-pass membrane protein</topology>
    </subcellularLocation>
</comment>
<evidence type="ECO:0000256" key="7">
    <source>
        <dbReference type="ARBA" id="ARBA00038032"/>
    </source>
</evidence>
<evidence type="ECO:0000256" key="9">
    <source>
        <dbReference type="SAM" id="Phobius"/>
    </source>
</evidence>
<dbReference type="GO" id="GO:0015199">
    <property type="term" value="F:amino-acid betaine transmembrane transporter activity"/>
    <property type="evidence" value="ECO:0007669"/>
    <property type="project" value="TreeGrafter"/>
</dbReference>
<proteinExistence type="inferred from homology"/>
<accession>H8KT22</accession>
<evidence type="ECO:0000256" key="3">
    <source>
        <dbReference type="ARBA" id="ARBA00022475"/>
    </source>
</evidence>
<dbReference type="InterPro" id="IPR037185">
    <property type="entry name" value="EmrE-like"/>
</dbReference>
<dbReference type="GO" id="GO:0015220">
    <property type="term" value="F:choline transmembrane transporter activity"/>
    <property type="evidence" value="ECO:0007669"/>
    <property type="project" value="TreeGrafter"/>
</dbReference>
<sequence length="109" mass="11806">MKYVYLLLAILFEIIGTSALQASAQFTKWKPSLLVVLGYASAFFFLSLSLRSLQLGVAYAIWSGVGIVIIILAGIFLFKQIPDTPAIIGMALIVIGVVVINLFSKTTSH</sequence>
<dbReference type="GO" id="GO:1990961">
    <property type="term" value="P:xenobiotic detoxification by transmembrane export across the plasma membrane"/>
    <property type="evidence" value="ECO:0007669"/>
    <property type="project" value="UniProtKB-ARBA"/>
</dbReference>
<evidence type="ECO:0000256" key="8">
    <source>
        <dbReference type="RuleBase" id="RU003942"/>
    </source>
</evidence>
<dbReference type="GO" id="GO:0015297">
    <property type="term" value="F:antiporter activity"/>
    <property type="evidence" value="ECO:0007669"/>
    <property type="project" value="TreeGrafter"/>
</dbReference>
<organism evidence="10 11">
    <name type="scientific">Solitalea canadensis (strain ATCC 29591 / DSM 3403 / JCM 21819 / LMG 8368 / NBRC 15130 / NCIMB 12057 / USAM 9D)</name>
    <name type="common">Flexibacter canadensis</name>
    <dbReference type="NCBI Taxonomy" id="929556"/>
    <lineage>
        <taxon>Bacteria</taxon>
        <taxon>Pseudomonadati</taxon>
        <taxon>Bacteroidota</taxon>
        <taxon>Sphingobacteriia</taxon>
        <taxon>Sphingobacteriales</taxon>
        <taxon>Sphingobacteriaceae</taxon>
        <taxon>Solitalea</taxon>
    </lineage>
</organism>